<reference evidence="14" key="1">
    <citation type="journal article" date="2020" name="mSystems">
        <title>Genome- and Community-Level Interaction Insights into Carbon Utilization and Element Cycling Functions of Hydrothermarchaeota in Hydrothermal Sediment.</title>
        <authorList>
            <person name="Zhou Z."/>
            <person name="Liu Y."/>
            <person name="Xu W."/>
            <person name="Pan J."/>
            <person name="Luo Z.H."/>
            <person name="Li M."/>
        </authorList>
    </citation>
    <scope>NUCLEOTIDE SEQUENCE [LARGE SCALE GENOMIC DNA]</scope>
    <source>
        <strain evidence="14">HyVt-45</strain>
    </source>
</reference>
<organism evidence="14">
    <name type="scientific">Desulfofervidus auxilii</name>
    <dbReference type="NCBI Taxonomy" id="1621989"/>
    <lineage>
        <taxon>Bacteria</taxon>
        <taxon>Pseudomonadati</taxon>
        <taxon>Thermodesulfobacteriota</taxon>
        <taxon>Candidatus Desulfofervidia</taxon>
        <taxon>Candidatus Desulfofervidales</taxon>
        <taxon>Candidatus Desulfofervidaceae</taxon>
        <taxon>Candidatus Desulfofervidus</taxon>
    </lineage>
</organism>
<feature type="binding site" evidence="10">
    <location>
        <position position="57"/>
    </location>
    <ligand>
        <name>NADPH</name>
        <dbReference type="ChEBI" id="CHEBI:57783"/>
    </ligand>
</feature>
<dbReference type="InterPro" id="IPR036291">
    <property type="entry name" value="NAD(P)-bd_dom_sf"/>
</dbReference>
<dbReference type="Gene3D" id="1.10.3730.10">
    <property type="entry name" value="ProC C-terminal domain-like"/>
    <property type="match status" value="1"/>
</dbReference>
<dbReference type="PROSITE" id="PS00521">
    <property type="entry name" value="P5CR"/>
    <property type="match status" value="1"/>
</dbReference>
<dbReference type="InterPro" id="IPR053790">
    <property type="entry name" value="P5CR-like_CS"/>
</dbReference>
<dbReference type="Gene3D" id="3.40.50.720">
    <property type="entry name" value="NAD(P)-binding Rossmann-like Domain"/>
    <property type="match status" value="1"/>
</dbReference>
<keyword evidence="5 8" id="KW-0641">Proline biosynthesis</keyword>
<evidence type="ECO:0000256" key="9">
    <source>
        <dbReference type="NCBIfam" id="TIGR00112"/>
    </source>
</evidence>
<comment type="function">
    <text evidence="8">Catalyzes the reduction of 1-pyrroline-5-carboxylate (PCA) to L-proline.</text>
</comment>
<evidence type="ECO:0000256" key="5">
    <source>
        <dbReference type="ARBA" id="ARBA00022650"/>
    </source>
</evidence>
<keyword evidence="6 8" id="KW-0521">NADP</keyword>
<accession>A0A7V1I3F8</accession>
<evidence type="ECO:0000259" key="13">
    <source>
        <dbReference type="Pfam" id="PF14748"/>
    </source>
</evidence>
<dbReference type="SUPFAM" id="SSF48179">
    <property type="entry name" value="6-phosphogluconate dehydrogenase C-terminal domain-like"/>
    <property type="match status" value="1"/>
</dbReference>
<evidence type="ECO:0000256" key="7">
    <source>
        <dbReference type="ARBA" id="ARBA00023002"/>
    </source>
</evidence>
<dbReference type="Pfam" id="PF03807">
    <property type="entry name" value="F420_oxidored"/>
    <property type="match status" value="1"/>
</dbReference>
<dbReference type="InterPro" id="IPR028939">
    <property type="entry name" value="P5C_Rdtase_cat_N"/>
</dbReference>
<dbReference type="PIRSF" id="PIRSF000193">
    <property type="entry name" value="Pyrrol-5-carb_rd"/>
    <property type="match status" value="1"/>
</dbReference>
<dbReference type="FunFam" id="1.10.3730.10:FF:000001">
    <property type="entry name" value="Pyrroline-5-carboxylate reductase"/>
    <property type="match status" value="1"/>
</dbReference>
<dbReference type="GO" id="GO:0055129">
    <property type="term" value="P:L-proline biosynthetic process"/>
    <property type="evidence" value="ECO:0007669"/>
    <property type="project" value="UniProtKB-UniRule"/>
</dbReference>
<proteinExistence type="inferred from homology"/>
<dbReference type="EC" id="1.5.1.2" evidence="8 9"/>
<keyword evidence="3 8" id="KW-0963">Cytoplasm</keyword>
<evidence type="ECO:0000256" key="3">
    <source>
        <dbReference type="ARBA" id="ARBA00022490"/>
    </source>
</evidence>
<dbReference type="PANTHER" id="PTHR11645">
    <property type="entry name" value="PYRROLINE-5-CARBOXYLATE REDUCTASE"/>
    <property type="match status" value="1"/>
</dbReference>
<gene>
    <name evidence="8 14" type="primary">proC</name>
    <name evidence="14" type="ORF">ENJ03_00625</name>
</gene>
<comment type="catalytic activity">
    <reaction evidence="8">
        <text>L-proline + NAD(+) = (S)-1-pyrroline-5-carboxylate + NADH + 2 H(+)</text>
        <dbReference type="Rhea" id="RHEA:14105"/>
        <dbReference type="ChEBI" id="CHEBI:15378"/>
        <dbReference type="ChEBI" id="CHEBI:17388"/>
        <dbReference type="ChEBI" id="CHEBI:57540"/>
        <dbReference type="ChEBI" id="CHEBI:57945"/>
        <dbReference type="ChEBI" id="CHEBI:60039"/>
        <dbReference type="EC" id="1.5.1.2"/>
    </reaction>
</comment>
<comment type="subcellular location">
    <subcellularLocation>
        <location evidence="1 8">Cytoplasm</location>
    </subcellularLocation>
</comment>
<protein>
    <recommendedName>
        <fullName evidence="8 9">Pyrroline-5-carboxylate reductase</fullName>
        <shortName evidence="8">P5C reductase</shortName>
        <shortName evidence="8">P5CR</shortName>
        <ecNumber evidence="8 9">1.5.1.2</ecNumber>
    </recommendedName>
    <alternativeName>
        <fullName evidence="8">PCA reductase</fullName>
    </alternativeName>
</protein>
<keyword evidence="7 8" id="KW-0560">Oxidoreductase</keyword>
<feature type="binding site" evidence="10">
    <location>
        <begin position="70"/>
        <end position="73"/>
    </location>
    <ligand>
        <name>NADP(+)</name>
        <dbReference type="ChEBI" id="CHEBI:58349"/>
    </ligand>
</feature>
<feature type="domain" description="Pyrroline-5-carboxylate reductase dimerisation" evidence="13">
    <location>
        <begin position="162"/>
        <end position="266"/>
    </location>
</feature>
<sequence length="268" mass="28503">MRRTIGFIGGGNMGEAIIKGILKSKLYKSEDIMVSDIRKERLKYLKSAYQIKAFDNNPEMVKECQVIILAVKPQNAKNVLEEIKDVVSPEQLLISIMAGISTSFVEDFFSKSIPVIRVMPNTPALVLAGMSAISLGIFANEGHSQIAAQIFKAIGETVIVPETLMDAVTGLSGSGPGYVAVIIEALADGGVKMGLPRDLALKLAIQTLLGTAKLLKETNLHPAQLKDMVTSPGGTTIAGLHMMELGGIRGILIGAIEAATKCSQELGK</sequence>
<evidence type="ECO:0000256" key="4">
    <source>
        <dbReference type="ARBA" id="ARBA00022605"/>
    </source>
</evidence>
<dbReference type="HAMAP" id="MF_01925">
    <property type="entry name" value="P5C_reductase"/>
    <property type="match status" value="1"/>
</dbReference>
<comment type="caution">
    <text evidence="14">The sequence shown here is derived from an EMBL/GenBank/DDBJ whole genome shotgun (WGS) entry which is preliminary data.</text>
</comment>
<evidence type="ECO:0000256" key="11">
    <source>
        <dbReference type="RuleBase" id="RU003903"/>
    </source>
</evidence>
<keyword evidence="4 8" id="KW-0028">Amino-acid biosynthesis</keyword>
<dbReference type="InterPro" id="IPR000304">
    <property type="entry name" value="Pyrroline-COOH_reductase"/>
</dbReference>
<evidence type="ECO:0000256" key="1">
    <source>
        <dbReference type="ARBA" id="ARBA00004496"/>
    </source>
</evidence>
<evidence type="ECO:0000259" key="12">
    <source>
        <dbReference type="Pfam" id="PF03807"/>
    </source>
</evidence>
<dbReference type="InterPro" id="IPR029036">
    <property type="entry name" value="P5CR_dimer"/>
</dbReference>
<dbReference type="NCBIfam" id="TIGR00112">
    <property type="entry name" value="proC"/>
    <property type="match status" value="1"/>
</dbReference>
<evidence type="ECO:0000256" key="6">
    <source>
        <dbReference type="ARBA" id="ARBA00022857"/>
    </source>
</evidence>
<dbReference type="GO" id="GO:0005737">
    <property type="term" value="C:cytoplasm"/>
    <property type="evidence" value="ECO:0007669"/>
    <property type="project" value="UniProtKB-SubCell"/>
</dbReference>
<evidence type="ECO:0000256" key="10">
    <source>
        <dbReference type="PIRSR" id="PIRSR000193-1"/>
    </source>
</evidence>
<feature type="domain" description="Pyrroline-5-carboxylate reductase catalytic N-terminal" evidence="12">
    <location>
        <begin position="4"/>
        <end position="99"/>
    </location>
</feature>
<dbReference type="InterPro" id="IPR008927">
    <property type="entry name" value="6-PGluconate_DH-like_C_sf"/>
</dbReference>
<dbReference type="AlphaFoldDB" id="A0A7V1I3F8"/>
<comment type="similarity">
    <text evidence="2 8 11">Belongs to the pyrroline-5-carboxylate reductase family.</text>
</comment>
<evidence type="ECO:0000256" key="8">
    <source>
        <dbReference type="HAMAP-Rule" id="MF_01925"/>
    </source>
</evidence>
<dbReference type="EMBL" id="DRKW01000035">
    <property type="protein sequence ID" value="HEB73711.1"/>
    <property type="molecule type" value="Genomic_DNA"/>
</dbReference>
<comment type="catalytic activity">
    <reaction evidence="8 11">
        <text>L-proline + NADP(+) = (S)-1-pyrroline-5-carboxylate + NADPH + 2 H(+)</text>
        <dbReference type="Rhea" id="RHEA:14109"/>
        <dbReference type="ChEBI" id="CHEBI:15378"/>
        <dbReference type="ChEBI" id="CHEBI:17388"/>
        <dbReference type="ChEBI" id="CHEBI:57783"/>
        <dbReference type="ChEBI" id="CHEBI:58349"/>
        <dbReference type="ChEBI" id="CHEBI:60039"/>
        <dbReference type="EC" id="1.5.1.2"/>
    </reaction>
</comment>
<name>A0A7V1I3F8_DESA2</name>
<dbReference type="SUPFAM" id="SSF51735">
    <property type="entry name" value="NAD(P)-binding Rossmann-fold domains"/>
    <property type="match status" value="1"/>
</dbReference>
<evidence type="ECO:0000313" key="14">
    <source>
        <dbReference type="EMBL" id="HEB73711.1"/>
    </source>
</evidence>
<dbReference type="FunFam" id="3.40.50.720:FF:000190">
    <property type="entry name" value="Pyrroline-5-carboxylate reductase"/>
    <property type="match status" value="1"/>
</dbReference>
<comment type="pathway">
    <text evidence="8 11">Amino-acid biosynthesis; L-proline biosynthesis; L-proline from L-glutamate 5-semialdehyde: step 1/1.</text>
</comment>
<evidence type="ECO:0000256" key="2">
    <source>
        <dbReference type="ARBA" id="ARBA00005525"/>
    </source>
</evidence>
<dbReference type="Pfam" id="PF14748">
    <property type="entry name" value="P5CR_dimer"/>
    <property type="match status" value="1"/>
</dbReference>
<dbReference type="PANTHER" id="PTHR11645:SF0">
    <property type="entry name" value="PYRROLINE-5-CARBOXYLATE REDUCTASE 3"/>
    <property type="match status" value="1"/>
</dbReference>
<dbReference type="GO" id="GO:0004735">
    <property type="term" value="F:pyrroline-5-carboxylate reductase activity"/>
    <property type="evidence" value="ECO:0007669"/>
    <property type="project" value="UniProtKB-UniRule"/>
</dbReference>
<feature type="binding site" evidence="10">
    <location>
        <begin position="8"/>
        <end position="13"/>
    </location>
    <ligand>
        <name>NADP(+)</name>
        <dbReference type="ChEBI" id="CHEBI:58349"/>
    </ligand>
</feature>
<dbReference type="Proteomes" id="UP000886268">
    <property type="component" value="Unassembled WGS sequence"/>
</dbReference>
<dbReference type="UniPathway" id="UPA00098">
    <property type="reaction ID" value="UER00361"/>
</dbReference>